<sequence length="470" mass="48282">MIIDLPSTTSSAINKRMIEMREQGGANAQGRVLTLVIVTDEDSSEDPIAAANGASFEHPCRVIVIARGSRRGTARMDAQIRVGGDAGASEVIVLRLYGPLADHGAAVVIPLLLADAPIVAWWPGESPEIPAQDPIGALATRRITDSAAVRRPLAALASRRVAYRPGDTDLAWTRLTNWRGLLAAALDQPPHEKIVDVVVSGASDSASAELLAGWLALQLRCPVKRVKVDRAGSGLRSVTLVRRSGEVSLVRPEGSTATLSVTSQPPRQMTLPRRNLRDCIAEELRRLDADDVYSEVLTTGLDLVAKYAAADSGTAAKATARTRASATRRAAAKAAAPKGVVKVPADVATPAARVRAARATGTKAVAEAMTAPDPAPKTKTPAARPVKTAPPAAKAPAAKAPAAKAPAAKARAVKAGAAAAPAAKTRATKAPAATAPAASAPGATRTPAVRSKASDGKSGPSKPRATKAAT</sequence>
<keyword evidence="5" id="KW-1185">Reference proteome</keyword>
<dbReference type="EMBL" id="LT629710">
    <property type="protein sequence ID" value="SDP41071.1"/>
    <property type="molecule type" value="Genomic_DNA"/>
</dbReference>
<dbReference type="NCBIfam" id="TIGR00534">
    <property type="entry name" value="OpcA"/>
    <property type="match status" value="1"/>
</dbReference>
<gene>
    <name evidence="4" type="ORF">SAMN04515671_4102</name>
</gene>
<feature type="domain" description="Glucose-6-phosphate dehydrogenase assembly protein OpcA C-terminal" evidence="3">
    <location>
        <begin position="165"/>
        <end position="297"/>
    </location>
</feature>
<dbReference type="PANTHER" id="PTHR38658">
    <property type="entry name" value="OXPP CYCLE PROTEIN OPCA-RELATED"/>
    <property type="match status" value="1"/>
</dbReference>
<dbReference type="InterPro" id="IPR004555">
    <property type="entry name" value="G6PDH_assembly_OpcA"/>
</dbReference>
<dbReference type="InterPro" id="IPR046801">
    <property type="entry name" value="OpcA_G6PD_N"/>
</dbReference>
<feature type="compositionally biased region" description="Low complexity" evidence="1">
    <location>
        <begin position="363"/>
        <end position="448"/>
    </location>
</feature>
<reference evidence="4 5" key="1">
    <citation type="submission" date="2016-10" db="EMBL/GenBank/DDBJ databases">
        <authorList>
            <person name="de Groot N.N."/>
        </authorList>
    </citation>
    <scope>NUCLEOTIDE SEQUENCE [LARGE SCALE GENOMIC DNA]</scope>
    <source>
        <strain evidence="5">P4-7,KCTC 19426,CECT 7604</strain>
    </source>
</reference>
<dbReference type="InterPro" id="IPR046802">
    <property type="entry name" value="OpcA_G6PD_C"/>
</dbReference>
<dbReference type="STRING" id="1090615.SAMN04515671_4102"/>
<dbReference type="RefSeq" id="WP_172832314.1">
    <property type="nucleotide sequence ID" value="NZ_LT629710.1"/>
</dbReference>
<dbReference type="Pfam" id="PF20171">
    <property type="entry name" value="OpcA_G6PD_C"/>
    <property type="match status" value="1"/>
</dbReference>
<evidence type="ECO:0000259" key="2">
    <source>
        <dbReference type="Pfam" id="PF10128"/>
    </source>
</evidence>
<feature type="region of interest" description="Disordered" evidence="1">
    <location>
        <begin position="363"/>
        <end position="470"/>
    </location>
</feature>
<evidence type="ECO:0000256" key="1">
    <source>
        <dbReference type="SAM" id="MobiDB-lite"/>
    </source>
</evidence>
<name>A0A1H0SGY6_9ACTN</name>
<protein>
    <submittedName>
        <fullName evidence="4">Glucose-6-phosphate dehydrogenase assembly protein OpcA</fullName>
    </submittedName>
</protein>
<feature type="domain" description="Glucose-6-phosphate dehydrogenase assembly protein OpcA N-terminal" evidence="2">
    <location>
        <begin position="51"/>
        <end position="160"/>
    </location>
</feature>
<evidence type="ECO:0000313" key="5">
    <source>
        <dbReference type="Proteomes" id="UP000198741"/>
    </source>
</evidence>
<dbReference type="Pfam" id="PF10128">
    <property type="entry name" value="OpcA_G6PD_assem"/>
    <property type="match status" value="1"/>
</dbReference>
<dbReference type="PANTHER" id="PTHR38658:SF1">
    <property type="entry name" value="OXPP CYCLE PROTEIN OPCA-RELATED"/>
    <property type="match status" value="1"/>
</dbReference>
<organism evidence="4 5">
    <name type="scientific">Nakamurella panacisegetis</name>
    <dbReference type="NCBI Taxonomy" id="1090615"/>
    <lineage>
        <taxon>Bacteria</taxon>
        <taxon>Bacillati</taxon>
        <taxon>Actinomycetota</taxon>
        <taxon>Actinomycetes</taxon>
        <taxon>Nakamurellales</taxon>
        <taxon>Nakamurellaceae</taxon>
        <taxon>Nakamurella</taxon>
    </lineage>
</organism>
<accession>A0A1H0SGY6</accession>
<evidence type="ECO:0000259" key="3">
    <source>
        <dbReference type="Pfam" id="PF20171"/>
    </source>
</evidence>
<dbReference type="AlphaFoldDB" id="A0A1H0SGY6"/>
<proteinExistence type="predicted"/>
<evidence type="ECO:0000313" key="4">
    <source>
        <dbReference type="EMBL" id="SDP41071.1"/>
    </source>
</evidence>
<dbReference type="Proteomes" id="UP000198741">
    <property type="component" value="Chromosome I"/>
</dbReference>